<dbReference type="PANTHER" id="PTHR43132:SF8">
    <property type="entry name" value="HTH-TYPE TRANSCRIPTIONAL REGULATOR KMTR"/>
    <property type="match status" value="1"/>
</dbReference>
<accession>A0ABV3K126</accession>
<comment type="caution">
    <text evidence="5">The sequence shown here is derived from an EMBL/GenBank/DDBJ whole genome shotgun (WGS) entry which is preliminary data.</text>
</comment>
<sequence length="91" mass="9775">MATTELLSRPYGDPLAALLGTTRARVLRTIAKGTCTSSELARRAKTPLSTASRHTAILRDAGLITSHRDRNTVLHIITALGTSLCQRHTPA</sequence>
<reference evidence="5 6" key="1">
    <citation type="submission" date="2024-06" db="EMBL/GenBank/DDBJ databases">
        <title>The Natural Products Discovery Center: Release of the First 8490 Sequenced Strains for Exploring Actinobacteria Biosynthetic Diversity.</title>
        <authorList>
            <person name="Kalkreuter E."/>
            <person name="Kautsar S.A."/>
            <person name="Yang D."/>
            <person name="Bader C.D."/>
            <person name="Teijaro C.N."/>
            <person name="Fluegel L."/>
            <person name="Davis C.M."/>
            <person name="Simpson J.R."/>
            <person name="Lauterbach L."/>
            <person name="Steele A.D."/>
            <person name="Gui C."/>
            <person name="Meng S."/>
            <person name="Li G."/>
            <person name="Viehrig K."/>
            <person name="Ye F."/>
            <person name="Su P."/>
            <person name="Kiefer A.F."/>
            <person name="Nichols A."/>
            <person name="Cepeda A.J."/>
            <person name="Yan W."/>
            <person name="Fan B."/>
            <person name="Jiang Y."/>
            <person name="Adhikari A."/>
            <person name="Zheng C.-J."/>
            <person name="Schuster L."/>
            <person name="Cowan T.M."/>
            <person name="Smanski M.J."/>
            <person name="Chevrette M.G."/>
            <person name="De Carvalho L.P.S."/>
            <person name="Shen B."/>
        </authorList>
    </citation>
    <scope>NUCLEOTIDE SEQUENCE [LARGE SCALE GENOMIC DNA]</scope>
    <source>
        <strain evidence="5 6">NPDC052347</strain>
    </source>
</reference>
<name>A0ABV3K126_STRON</name>
<dbReference type="CDD" id="cd00090">
    <property type="entry name" value="HTH_ARSR"/>
    <property type="match status" value="1"/>
</dbReference>
<evidence type="ECO:0000259" key="4">
    <source>
        <dbReference type="SMART" id="SM00418"/>
    </source>
</evidence>
<keyword evidence="1" id="KW-0805">Transcription regulation</keyword>
<dbReference type="Proteomes" id="UP001552594">
    <property type="component" value="Unassembled WGS sequence"/>
</dbReference>
<dbReference type="InterPro" id="IPR051011">
    <property type="entry name" value="Metal_resp_trans_reg"/>
</dbReference>
<gene>
    <name evidence="5" type="ORF">AB0L16_20795</name>
</gene>
<feature type="domain" description="HTH arsR-type" evidence="4">
    <location>
        <begin position="13"/>
        <end position="89"/>
    </location>
</feature>
<dbReference type="InterPro" id="IPR011991">
    <property type="entry name" value="ArsR-like_HTH"/>
</dbReference>
<dbReference type="InterPro" id="IPR036388">
    <property type="entry name" value="WH-like_DNA-bd_sf"/>
</dbReference>
<evidence type="ECO:0000313" key="6">
    <source>
        <dbReference type="Proteomes" id="UP001552594"/>
    </source>
</evidence>
<dbReference type="Gene3D" id="1.10.10.10">
    <property type="entry name" value="Winged helix-like DNA-binding domain superfamily/Winged helix DNA-binding domain"/>
    <property type="match status" value="1"/>
</dbReference>
<dbReference type="RefSeq" id="WP_109284565.1">
    <property type="nucleotide sequence ID" value="NZ_JBFAUK010000016.1"/>
</dbReference>
<dbReference type="InterPro" id="IPR036390">
    <property type="entry name" value="WH_DNA-bd_sf"/>
</dbReference>
<evidence type="ECO:0000256" key="2">
    <source>
        <dbReference type="ARBA" id="ARBA00023125"/>
    </source>
</evidence>
<dbReference type="PANTHER" id="PTHR43132">
    <property type="entry name" value="ARSENICAL RESISTANCE OPERON REPRESSOR ARSR-RELATED"/>
    <property type="match status" value="1"/>
</dbReference>
<evidence type="ECO:0000256" key="1">
    <source>
        <dbReference type="ARBA" id="ARBA00023015"/>
    </source>
</evidence>
<dbReference type="InterPro" id="IPR001845">
    <property type="entry name" value="HTH_ArsR_DNA-bd_dom"/>
</dbReference>
<dbReference type="EMBL" id="JBFAUK010000016">
    <property type="protein sequence ID" value="MEV5508850.1"/>
    <property type="molecule type" value="Genomic_DNA"/>
</dbReference>
<protein>
    <submittedName>
        <fullName evidence="5">Winged helix-turn-helix domain-containing protein</fullName>
    </submittedName>
</protein>
<dbReference type="SUPFAM" id="SSF46785">
    <property type="entry name" value="Winged helix' DNA-binding domain"/>
    <property type="match status" value="1"/>
</dbReference>
<proteinExistence type="predicted"/>
<evidence type="ECO:0000256" key="3">
    <source>
        <dbReference type="ARBA" id="ARBA00023163"/>
    </source>
</evidence>
<evidence type="ECO:0000313" key="5">
    <source>
        <dbReference type="EMBL" id="MEV5508850.1"/>
    </source>
</evidence>
<organism evidence="5 6">
    <name type="scientific">Streptomyces orinoci</name>
    <name type="common">Streptoverticillium orinoci</name>
    <dbReference type="NCBI Taxonomy" id="67339"/>
    <lineage>
        <taxon>Bacteria</taxon>
        <taxon>Bacillati</taxon>
        <taxon>Actinomycetota</taxon>
        <taxon>Actinomycetes</taxon>
        <taxon>Kitasatosporales</taxon>
        <taxon>Streptomycetaceae</taxon>
        <taxon>Streptomyces</taxon>
    </lineage>
</organism>
<keyword evidence="3" id="KW-0804">Transcription</keyword>
<keyword evidence="2" id="KW-0238">DNA-binding</keyword>
<dbReference type="SMART" id="SM00418">
    <property type="entry name" value="HTH_ARSR"/>
    <property type="match status" value="1"/>
</dbReference>
<dbReference type="Pfam" id="PF12840">
    <property type="entry name" value="HTH_20"/>
    <property type="match status" value="1"/>
</dbReference>
<keyword evidence="6" id="KW-1185">Reference proteome</keyword>